<feature type="non-terminal residue" evidence="1">
    <location>
        <position position="57"/>
    </location>
</feature>
<keyword evidence="2" id="KW-1185">Reference proteome</keyword>
<organism evidence="1 2">
    <name type="scientific">Ambispora gerdemannii</name>
    <dbReference type="NCBI Taxonomy" id="144530"/>
    <lineage>
        <taxon>Eukaryota</taxon>
        <taxon>Fungi</taxon>
        <taxon>Fungi incertae sedis</taxon>
        <taxon>Mucoromycota</taxon>
        <taxon>Glomeromycotina</taxon>
        <taxon>Glomeromycetes</taxon>
        <taxon>Archaeosporales</taxon>
        <taxon>Ambisporaceae</taxon>
        <taxon>Ambispora</taxon>
    </lineage>
</organism>
<dbReference type="OrthoDB" id="2394134at2759"/>
<protein>
    <submittedName>
        <fullName evidence="1">9182_t:CDS:1</fullName>
    </submittedName>
</protein>
<evidence type="ECO:0000313" key="2">
    <source>
        <dbReference type="Proteomes" id="UP000789831"/>
    </source>
</evidence>
<sequence length="57" mass="6678">ELSENLRWWIANHDIAAILKTFNKWEHVVNLFKTPPDELLVETGKHVSVPALWRSLN</sequence>
<evidence type="ECO:0000313" key="1">
    <source>
        <dbReference type="EMBL" id="CAG8491217.1"/>
    </source>
</evidence>
<accession>A0A9N8ZGP6</accession>
<dbReference type="Proteomes" id="UP000789831">
    <property type="component" value="Unassembled WGS sequence"/>
</dbReference>
<proteinExistence type="predicted"/>
<name>A0A9N8ZGP6_9GLOM</name>
<gene>
    <name evidence="1" type="ORF">AGERDE_LOCUS3761</name>
</gene>
<comment type="caution">
    <text evidence="1">The sequence shown here is derived from an EMBL/GenBank/DDBJ whole genome shotgun (WGS) entry which is preliminary data.</text>
</comment>
<dbReference type="EMBL" id="CAJVPL010000390">
    <property type="protein sequence ID" value="CAG8491217.1"/>
    <property type="molecule type" value="Genomic_DNA"/>
</dbReference>
<dbReference type="AlphaFoldDB" id="A0A9N8ZGP6"/>
<reference evidence="1" key="1">
    <citation type="submission" date="2021-06" db="EMBL/GenBank/DDBJ databases">
        <authorList>
            <person name="Kallberg Y."/>
            <person name="Tangrot J."/>
            <person name="Rosling A."/>
        </authorList>
    </citation>
    <scope>NUCLEOTIDE SEQUENCE</scope>
    <source>
        <strain evidence="1">MT106</strain>
    </source>
</reference>